<keyword evidence="5" id="KW-0808">Transferase</keyword>
<accession>I3CKU7</accession>
<dbReference type="InterPro" id="IPR036890">
    <property type="entry name" value="HATPase_C_sf"/>
</dbReference>
<evidence type="ECO:0000313" key="6">
    <source>
        <dbReference type="Proteomes" id="UP000005744"/>
    </source>
</evidence>
<dbReference type="STRING" id="395493.BegalDRAFT_3424"/>
<gene>
    <name evidence="5" type="ORF">BegalDRAFT_3424</name>
</gene>
<dbReference type="HOGENOM" id="CLU_000445_114_72_6"/>
<dbReference type="SUPFAM" id="SSF55874">
    <property type="entry name" value="ATPase domain of HSP90 chaperone/DNA topoisomerase II/histidine kinase"/>
    <property type="match status" value="1"/>
</dbReference>
<feature type="domain" description="Response regulatory" evidence="4">
    <location>
        <begin position="12"/>
        <end position="128"/>
    </location>
</feature>
<feature type="domain" description="Histidine kinase" evidence="3">
    <location>
        <begin position="149"/>
        <end position="368"/>
    </location>
</feature>
<dbReference type="Gene3D" id="3.40.50.2300">
    <property type="match status" value="1"/>
</dbReference>
<dbReference type="PROSITE" id="PS50110">
    <property type="entry name" value="RESPONSE_REGULATORY"/>
    <property type="match status" value="1"/>
</dbReference>
<dbReference type="OrthoDB" id="9802426at2"/>
<dbReference type="Pfam" id="PF02518">
    <property type="entry name" value="HATPase_c"/>
    <property type="match status" value="1"/>
</dbReference>
<protein>
    <submittedName>
        <fullName evidence="5">Response regulator receiver domain protein,histidine kinase</fullName>
    </submittedName>
</protein>
<sequence>MPILMKTPQQPHILLIDKDTAQIQLIETALRSSGYQVILAQTQAQLMDELANQPIDIILLNCTIDSIPYLEWCQFIGQSPQTANIPLILLVTAKDITALIQGIKSGAVGYLFHPLQLDSLRTCVTAHLSLRTPVSSKHQELERKALLHLLCHDLTTPLSAVVSLLSMSPSADMLMRMQSVLLESAQSGLELIDIVRGIRELQEKQLCLSPVCLLDTLNASLLTQKNYLIQKNITVNIDIPAYFTVLVEPYSFSQQVLTTLLNNAIKFSYPNSYIQIQAFDLDEKFIILNIKDYGIGMSEKLCPQLFDLNKTTARMGAAGEPAGSGYRLALVSRLMLAYQGSIHVQSKVNTQQDETGGTTVSLRLQKVVI</sequence>
<evidence type="ECO:0000256" key="2">
    <source>
        <dbReference type="PROSITE-ProRule" id="PRU00169"/>
    </source>
</evidence>
<dbReference type="PANTHER" id="PTHR43547">
    <property type="entry name" value="TWO-COMPONENT HISTIDINE KINASE"/>
    <property type="match status" value="1"/>
</dbReference>
<dbReference type="PANTHER" id="PTHR43547:SF2">
    <property type="entry name" value="HYBRID SIGNAL TRANSDUCTION HISTIDINE KINASE C"/>
    <property type="match status" value="1"/>
</dbReference>
<dbReference type="Proteomes" id="UP000005744">
    <property type="component" value="Unassembled WGS sequence"/>
</dbReference>
<dbReference type="eggNOG" id="COG2205">
    <property type="taxonomic scope" value="Bacteria"/>
</dbReference>
<dbReference type="InterPro" id="IPR011006">
    <property type="entry name" value="CheY-like_superfamily"/>
</dbReference>
<keyword evidence="5" id="KW-0418">Kinase</keyword>
<dbReference type="InterPro" id="IPR001789">
    <property type="entry name" value="Sig_transdc_resp-reg_receiver"/>
</dbReference>
<name>I3CKU7_9GAMM</name>
<dbReference type="EMBL" id="JH600070">
    <property type="protein sequence ID" value="EIJ44240.1"/>
    <property type="molecule type" value="Genomic_DNA"/>
</dbReference>
<dbReference type="AlphaFoldDB" id="I3CKU7"/>
<keyword evidence="1" id="KW-0597">Phosphoprotein</keyword>
<dbReference type="Pfam" id="PF00072">
    <property type="entry name" value="Response_reg"/>
    <property type="match status" value="1"/>
</dbReference>
<comment type="caution">
    <text evidence="2">Lacks conserved residue(s) required for the propagation of feature annotation.</text>
</comment>
<organism evidence="5 6">
    <name type="scientific">Beggiatoa alba B18LD</name>
    <dbReference type="NCBI Taxonomy" id="395493"/>
    <lineage>
        <taxon>Bacteria</taxon>
        <taxon>Pseudomonadati</taxon>
        <taxon>Pseudomonadota</taxon>
        <taxon>Gammaproteobacteria</taxon>
        <taxon>Thiotrichales</taxon>
        <taxon>Thiotrichaceae</taxon>
        <taxon>Beggiatoa</taxon>
    </lineage>
</organism>
<proteinExistence type="predicted"/>
<evidence type="ECO:0000256" key="1">
    <source>
        <dbReference type="ARBA" id="ARBA00022553"/>
    </source>
</evidence>
<dbReference type="GO" id="GO:0000155">
    <property type="term" value="F:phosphorelay sensor kinase activity"/>
    <property type="evidence" value="ECO:0007669"/>
    <property type="project" value="TreeGrafter"/>
</dbReference>
<evidence type="ECO:0000259" key="3">
    <source>
        <dbReference type="PROSITE" id="PS50109"/>
    </source>
</evidence>
<dbReference type="SMART" id="SM00387">
    <property type="entry name" value="HATPase_c"/>
    <property type="match status" value="1"/>
</dbReference>
<dbReference type="SMART" id="SM00448">
    <property type="entry name" value="REC"/>
    <property type="match status" value="1"/>
</dbReference>
<dbReference type="SUPFAM" id="SSF52172">
    <property type="entry name" value="CheY-like"/>
    <property type="match status" value="1"/>
</dbReference>
<dbReference type="InterPro" id="IPR003594">
    <property type="entry name" value="HATPase_dom"/>
</dbReference>
<reference evidence="5 6" key="1">
    <citation type="submission" date="2011-11" db="EMBL/GenBank/DDBJ databases">
        <title>Improved High-Quality Draft sequence of Beggiatoa alba B18lD.</title>
        <authorList>
            <consortium name="US DOE Joint Genome Institute"/>
            <person name="Lucas S."/>
            <person name="Han J."/>
            <person name="Lapidus A."/>
            <person name="Cheng J.-F."/>
            <person name="Goodwin L."/>
            <person name="Pitluck S."/>
            <person name="Peters L."/>
            <person name="Mikhailova N."/>
            <person name="Held B."/>
            <person name="Detter J.C."/>
            <person name="Han C."/>
            <person name="Tapia R."/>
            <person name="Land M."/>
            <person name="Hauser L."/>
            <person name="Kyrpides N."/>
            <person name="Ivanova N."/>
            <person name="Pagani I."/>
            <person name="Samuel K."/>
            <person name="Teske A."/>
            <person name="Mueller J."/>
            <person name="Woyke T."/>
        </authorList>
    </citation>
    <scope>NUCLEOTIDE SEQUENCE [LARGE SCALE GENOMIC DNA]</scope>
    <source>
        <strain evidence="5 6">B18LD</strain>
    </source>
</reference>
<dbReference type="Gene3D" id="3.30.565.10">
    <property type="entry name" value="Histidine kinase-like ATPase, C-terminal domain"/>
    <property type="match status" value="1"/>
</dbReference>
<dbReference type="PROSITE" id="PS50109">
    <property type="entry name" value="HIS_KIN"/>
    <property type="match status" value="1"/>
</dbReference>
<dbReference type="InterPro" id="IPR005467">
    <property type="entry name" value="His_kinase_dom"/>
</dbReference>
<keyword evidence="6" id="KW-1185">Reference proteome</keyword>
<dbReference type="eggNOG" id="COG0745">
    <property type="taxonomic scope" value="Bacteria"/>
</dbReference>
<evidence type="ECO:0000259" key="4">
    <source>
        <dbReference type="PROSITE" id="PS50110"/>
    </source>
</evidence>
<evidence type="ECO:0000313" key="5">
    <source>
        <dbReference type="EMBL" id="EIJ44240.1"/>
    </source>
</evidence>